<dbReference type="Proteomes" id="UP000285054">
    <property type="component" value="Unassembled WGS sequence"/>
</dbReference>
<accession>A0A9P1XH32</accession>
<reference evidence="3 11" key="5">
    <citation type="submission" date="2019-11" db="EMBL/GenBank/DDBJ databases">
        <authorList>
            <person name="Ashton P.M."/>
            <person name="Dallman T."/>
            <person name="Nair S."/>
            <person name="De Pinna E."/>
            <person name="Peters T."/>
            <person name="Grant K."/>
        </authorList>
    </citation>
    <scope>NUCLEOTIDE SEQUENCE [LARGE SCALE GENOMIC DNA]</scope>
    <source>
        <strain evidence="3 11">833351</strain>
    </source>
</reference>
<evidence type="ECO:0000313" key="6">
    <source>
        <dbReference type="EMBL" id="RJZ21497.1"/>
    </source>
</evidence>
<dbReference type="AlphaFoldDB" id="A0A9P1XH32"/>
<evidence type="ECO:0000313" key="4">
    <source>
        <dbReference type="EMBL" id="HAB7364502.1"/>
    </source>
</evidence>
<dbReference type="Proteomes" id="UP000548278">
    <property type="component" value="Unassembled WGS sequence"/>
</dbReference>
<sequence>MFKTIVDTLIAQRRDRKIKESERRQENYRAKRENLTEVYRSLILIVNLFPNESPTDIIKNIKYGPYYSLENYNGIFRTLDYKIEDYEKRKSFSNLDYEEKNDIDIEISNIEYAKDKLARNRKSYQKAVKCFNQFKDSDKAIFDLYAGTHVQNCLVNFEITINNVFISGMSVGIPDSPYENSIKIASRKLISAMKKDIGIT</sequence>
<evidence type="ECO:0000313" key="11">
    <source>
        <dbReference type="Proteomes" id="UP000458487"/>
    </source>
</evidence>
<dbReference type="Proteomes" id="UP000280270">
    <property type="component" value="Unassembled WGS sequence"/>
</dbReference>
<evidence type="ECO:0000313" key="13">
    <source>
        <dbReference type="Proteomes" id="UP000845014"/>
    </source>
</evidence>
<evidence type="ECO:0000313" key="9">
    <source>
        <dbReference type="Proteomes" id="UP000280270"/>
    </source>
</evidence>
<feature type="coiled-coil region" evidence="1">
    <location>
        <begin position="11"/>
        <end position="38"/>
    </location>
</feature>
<dbReference type="Proteomes" id="UP000845014">
    <property type="component" value="Unassembled WGS sequence"/>
</dbReference>
<reference evidence="9 10" key="1">
    <citation type="journal article" date="2018" name="BMC Genomics">
        <title>Genes significantly associated with lineage II food isolates of Listeria monocytogenes.</title>
        <authorList>
            <person name="Pirone-Davies C."/>
            <person name="Chen Y."/>
            <person name="Pightling A."/>
            <person name="Ryan G."/>
            <person name="Wang Y."/>
            <person name="Yao K."/>
            <person name="Hoffmann M."/>
            <person name="Allard M.W."/>
        </authorList>
    </citation>
    <scope>NUCLEOTIDE SEQUENCE [LARGE SCALE GENOMIC DNA]</scope>
    <source>
        <strain evidence="7 9">CFSAN028761</strain>
        <strain evidence="6 10">PNUSAL000190</strain>
    </source>
</reference>
<proteinExistence type="predicted"/>
<reference evidence="2 12" key="4">
    <citation type="submission" date="2019-04" db="EMBL/GenBank/DDBJ databases">
        <authorList>
            <consortium name="GenomeTrakr network: Whole genome sequencing for foodborne pathogen traceback"/>
        </authorList>
    </citation>
    <scope>NUCLEOTIDE SEQUENCE [LARGE SCALE GENOMIC DNA]</scope>
    <source>
        <strain evidence="2 12">CFSAN004300</strain>
    </source>
</reference>
<evidence type="ECO:0000313" key="3">
    <source>
        <dbReference type="EMBL" id="EDN9629857.1"/>
    </source>
</evidence>
<dbReference type="EMBL" id="QUQA01000009">
    <property type="protein sequence ID" value="RKC03431.1"/>
    <property type="molecule type" value="Genomic_DNA"/>
</dbReference>
<dbReference type="Proteomes" id="UP000458487">
    <property type="component" value="Unassembled WGS sequence"/>
</dbReference>
<dbReference type="EMBL" id="QXKO01000004">
    <property type="protein sequence ID" value="RJZ21497.1"/>
    <property type="molecule type" value="Genomic_DNA"/>
</dbReference>
<dbReference type="Proteomes" id="UP000269407">
    <property type="component" value="Unassembled WGS sequence"/>
</dbReference>
<evidence type="ECO:0000313" key="12">
    <source>
        <dbReference type="Proteomes" id="UP000548278"/>
    </source>
</evidence>
<evidence type="ECO:0000313" key="7">
    <source>
        <dbReference type="EMBL" id="RKC03431.1"/>
    </source>
</evidence>
<dbReference type="RefSeq" id="WP_009925752.1">
    <property type="nucleotide sequence ID" value="NZ_BAAFVE010000015.1"/>
</dbReference>
<evidence type="ECO:0000313" key="2">
    <source>
        <dbReference type="EMBL" id="EAG6989342.1"/>
    </source>
</evidence>
<evidence type="ECO:0000313" key="10">
    <source>
        <dbReference type="Proteomes" id="UP000285054"/>
    </source>
</evidence>
<name>A0A9P1XH32_LISMN</name>
<reference evidence="5 8" key="3">
    <citation type="submission" date="2018-07" db="EMBL/GenBank/DDBJ databases">
        <authorList>
            <consortium name="GenomeTrakr: Next Generation Sequencing Network for Food Pathogen Tracability"/>
        </authorList>
    </citation>
    <scope>NUCLEOTIDE SEQUENCE [LARGE SCALE GENOMIC DNA]</scope>
    <source>
        <strain evidence="5 8">FDA00013213</strain>
    </source>
</reference>
<dbReference type="EMBL" id="DAAHUJ010000004">
    <property type="protein sequence ID" value="HAB7364502.1"/>
    <property type="molecule type" value="Genomic_DNA"/>
</dbReference>
<dbReference type="EMBL" id="AABDGJ010000001">
    <property type="protein sequence ID" value="EAG6989342.1"/>
    <property type="molecule type" value="Genomic_DNA"/>
</dbReference>
<gene>
    <name evidence="2" type="ORF">AB917_01870</name>
    <name evidence="7" type="ORF">AE233_00646</name>
    <name evidence="5" type="ORF">DOV25_04780</name>
    <name evidence="6" type="ORF">DYZ50_01959</name>
    <name evidence="3" type="ORF">GI230_09640</name>
    <name evidence="4" type="ORF">GYO01_10305</name>
</gene>
<organism evidence="4 13">
    <name type="scientific">Listeria monocytogenes</name>
    <dbReference type="NCBI Taxonomy" id="1639"/>
    <lineage>
        <taxon>Bacteria</taxon>
        <taxon>Bacillati</taxon>
        <taxon>Bacillota</taxon>
        <taxon>Bacilli</taxon>
        <taxon>Bacillales</taxon>
        <taxon>Listeriaceae</taxon>
        <taxon>Listeria</taxon>
    </lineage>
</organism>
<evidence type="ECO:0000313" key="5">
    <source>
        <dbReference type="EMBL" id="MCO37760.1"/>
    </source>
</evidence>
<protein>
    <submittedName>
        <fullName evidence="4">Uncharacterized protein</fullName>
    </submittedName>
</protein>
<reference evidence="4" key="6">
    <citation type="submission" date="2020-01" db="EMBL/GenBank/DDBJ databases">
        <authorList>
            <consortium name="NCBI Pathogen Detection Project"/>
        </authorList>
    </citation>
    <scope>NUCLEOTIDE SEQUENCE</scope>
    <source>
        <strain evidence="4">CFIAFB20160079</strain>
    </source>
</reference>
<evidence type="ECO:0000256" key="1">
    <source>
        <dbReference type="SAM" id="Coils"/>
    </source>
</evidence>
<keyword evidence="1" id="KW-0175">Coiled coil</keyword>
<reference evidence="4 13" key="2">
    <citation type="journal article" date="2018" name="Genome Biol.">
        <title>SKESA: strategic k-mer extension for scrupulous assemblies.</title>
        <authorList>
            <person name="Souvorov A."/>
            <person name="Agarwala R."/>
            <person name="Lipman D.J."/>
        </authorList>
    </citation>
    <scope>NUCLEOTIDE SEQUENCE [LARGE SCALE GENOMIC DNA]</scope>
    <source>
        <strain evidence="4 13">CFIAFB20160079</strain>
    </source>
</reference>
<evidence type="ECO:0000313" key="8">
    <source>
        <dbReference type="Proteomes" id="UP000269407"/>
    </source>
</evidence>
<dbReference type="EMBL" id="AANDQG010000004">
    <property type="protein sequence ID" value="EDN9629857.1"/>
    <property type="molecule type" value="Genomic_DNA"/>
</dbReference>
<dbReference type="EMBL" id="RCRQ01000002">
    <property type="protein sequence ID" value="MCO37760.1"/>
    <property type="molecule type" value="Genomic_DNA"/>
</dbReference>
<comment type="caution">
    <text evidence="4">The sequence shown here is derived from an EMBL/GenBank/DDBJ whole genome shotgun (WGS) entry which is preliminary data.</text>
</comment>